<dbReference type="PANTHER" id="PTHR13789">
    <property type="entry name" value="MONOOXYGENASE"/>
    <property type="match status" value="1"/>
</dbReference>
<dbReference type="SUPFAM" id="SSF51905">
    <property type="entry name" value="FAD/NAD(P)-binding domain"/>
    <property type="match status" value="1"/>
</dbReference>
<dbReference type="Pfam" id="PF01494">
    <property type="entry name" value="FAD_binding_3"/>
    <property type="match status" value="1"/>
</dbReference>
<comment type="caution">
    <text evidence="4">The sequence shown here is derived from an EMBL/GenBank/DDBJ whole genome shotgun (WGS) entry which is preliminary data.</text>
</comment>
<evidence type="ECO:0000256" key="2">
    <source>
        <dbReference type="ARBA" id="ARBA00023033"/>
    </source>
</evidence>
<dbReference type="GO" id="GO:0071949">
    <property type="term" value="F:FAD binding"/>
    <property type="evidence" value="ECO:0007669"/>
    <property type="project" value="InterPro"/>
</dbReference>
<evidence type="ECO:0000313" key="4">
    <source>
        <dbReference type="EMBL" id="GAL87400.1"/>
    </source>
</evidence>
<dbReference type="RefSeq" id="WP_045468743.1">
    <property type="nucleotide sequence ID" value="NZ_BBLT01000012.1"/>
</dbReference>
<dbReference type="GO" id="GO:0004497">
    <property type="term" value="F:monooxygenase activity"/>
    <property type="evidence" value="ECO:0007669"/>
    <property type="project" value="UniProtKB-KW"/>
</dbReference>
<dbReference type="InterPro" id="IPR002938">
    <property type="entry name" value="FAD-bd"/>
</dbReference>
<proteinExistence type="predicted"/>
<evidence type="ECO:0000313" key="5">
    <source>
        <dbReference type="Proteomes" id="UP000030185"/>
    </source>
</evidence>
<gene>
    <name evidence="4" type="ORF">MYP_4630</name>
</gene>
<dbReference type="EMBL" id="BBLT01000012">
    <property type="protein sequence ID" value="GAL87400.1"/>
    <property type="molecule type" value="Genomic_DNA"/>
</dbReference>
<dbReference type="OrthoDB" id="9766816at2"/>
<keyword evidence="2 4" id="KW-0503">Monooxygenase</keyword>
<organism evidence="4 5">
    <name type="scientific">Sporocytophaga myxococcoides</name>
    <dbReference type="NCBI Taxonomy" id="153721"/>
    <lineage>
        <taxon>Bacteria</taxon>
        <taxon>Pseudomonadati</taxon>
        <taxon>Bacteroidota</taxon>
        <taxon>Cytophagia</taxon>
        <taxon>Cytophagales</taxon>
        <taxon>Cytophagaceae</taxon>
        <taxon>Sporocytophaga</taxon>
    </lineage>
</organism>
<dbReference type="Gene3D" id="3.50.50.60">
    <property type="entry name" value="FAD/NAD(P)-binding domain"/>
    <property type="match status" value="1"/>
</dbReference>
<reference evidence="4 5" key="1">
    <citation type="submission" date="2014-09" db="EMBL/GenBank/DDBJ databases">
        <title>Sporocytophaga myxococcoides PG-01 genome sequencing.</title>
        <authorList>
            <person name="Liu L."/>
            <person name="Gao P.J."/>
            <person name="Chen G.J."/>
            <person name="Wang L.S."/>
        </authorList>
    </citation>
    <scope>NUCLEOTIDE SEQUENCE [LARGE SCALE GENOMIC DNA]</scope>
    <source>
        <strain evidence="4 5">PG-01</strain>
    </source>
</reference>
<dbReference type="AlphaFoldDB" id="A0A098LKA4"/>
<dbReference type="PRINTS" id="PR00420">
    <property type="entry name" value="RNGMNOXGNASE"/>
</dbReference>
<keyword evidence="5" id="KW-1185">Reference proteome</keyword>
<protein>
    <submittedName>
        <fullName evidence="4">Monooxygenase</fullName>
    </submittedName>
</protein>
<dbReference type="STRING" id="153721.MYP_4630"/>
<dbReference type="Proteomes" id="UP000030185">
    <property type="component" value="Unassembled WGS sequence"/>
</dbReference>
<feature type="domain" description="FAD-binding" evidence="3">
    <location>
        <begin position="2"/>
        <end position="328"/>
    </location>
</feature>
<evidence type="ECO:0000259" key="3">
    <source>
        <dbReference type="Pfam" id="PF01494"/>
    </source>
</evidence>
<accession>A0A098LKA4</accession>
<keyword evidence="1" id="KW-0560">Oxidoreductase</keyword>
<dbReference type="InterPro" id="IPR036188">
    <property type="entry name" value="FAD/NAD-bd_sf"/>
</dbReference>
<sequence>MKIAIIGGGIGGLTTALALKQIGKEVVIYESASEIKPVGAGIVMANNAMQVFKKLGVCHKIEEAGCKISNIRITDAQLNTLSLADLTRFENKYNVYNVAIHRADLQKILANEIGFENIQLSKRLSGIDKGNEFKLTFEDGTVVHADVLIGADGINSVVRKQLFGTGNIRHTGQKCWRGVGKFDWFEKYNNEALEAWGKGKRFGFVKISDKNVYWYAVINESLMNDNVTITELFKEFHPKVVKIISGTPKAHIHFSDIIDLEPITNWSNGKACLIGDAAHATTPNMGQGACQAVEDAFVIGKLFAQDKSAEEVFSQYEKLRRTKAHFIVNTSWKIGELAHLENNAAIWFRNALVKITPDFFNEKQLDRVFDIEYNV</sequence>
<dbReference type="InterPro" id="IPR050493">
    <property type="entry name" value="FAD-dep_Monooxygenase_BioMet"/>
</dbReference>
<name>A0A098LKA4_9BACT</name>
<evidence type="ECO:0000256" key="1">
    <source>
        <dbReference type="ARBA" id="ARBA00023002"/>
    </source>
</evidence>
<dbReference type="PANTHER" id="PTHR13789:SF309">
    <property type="entry name" value="PUTATIVE (AFU_ORTHOLOGUE AFUA_6G14510)-RELATED"/>
    <property type="match status" value="1"/>
</dbReference>
<dbReference type="eggNOG" id="COG0654">
    <property type="taxonomic scope" value="Bacteria"/>
</dbReference>